<sequence>MAAFEQLFQSDEEIEKEEEKLSINKAFAKKYQKFKECQELDKLKAKYGDVAIDEGSSSSEEEDDDAEALTPQLEEDFLKTLAMIKSKDPKIYDKASEFYHKSTENGSTTSTNKPEKKEKPMLLKDYERKRLLEKGSKAYISDSDSDDERAGPSSRYVENKNPSELTYNEEQAEIKKSFKLEDTDDEEEEEDLLQVRQKTKQEEETEEQDYQQWIKKEGRDLDSLGSFWKSKDLNEDDQFLRDYILNRKFVNEGESLPSYKDIVGDSSGEDEEEEEDQLDKEEEFERKFNFRYEEPDQEFIKRFPRTIAESVRRTDDSRKQKRKERDERKTKEKDKKKEELKRLKNLKRKEIMEKLDKLKEITGNDKVGFLEDDMDGDFDPSKYDEIMQSVFNEEYYDEEDDEKPEFSDDEMEENWDDWAGYQSNEQQEQQQEGKNEELSEQSEEDGRGDEMEEYMEDAEGGYEGHCEDDDFNMDADYVDTRSAKKKMKEKRALLSGKNKKQSKFLEAIQKKKPVFDPKDKTFEEYFDEYYKLDFEDIVGDMPVRFQYRQVMANNYGLSTNEILDAENRELNEWCSLKRVIRYNTEAEEQSERQKYKKKSRNKQKKEIVFSSLTKKAQENENEAPVGDIGSGQGSSKQDGRKANTHSKNKHTSKSNQNLDKTKSPGKQKQKQIKNNNVPQNKRGFNANKTQKQNKPERNKTALNQLNTQSKRGFKKRLQPKLGGSNHSLTISSTKQRKIMKQFKGANKDVMNKLSSGRLAAYGLDKRKKGKED</sequence>
<evidence type="ECO:0000313" key="6">
    <source>
        <dbReference type="Proteomes" id="UP000594262"/>
    </source>
</evidence>
<accession>A0A7M5WS91</accession>
<dbReference type="Pfam" id="PF12936">
    <property type="entry name" value="Kri1_C"/>
    <property type="match status" value="1"/>
</dbReference>
<evidence type="ECO:0000259" key="4">
    <source>
        <dbReference type="Pfam" id="PF12936"/>
    </source>
</evidence>
<feature type="compositionally biased region" description="Acidic residues" evidence="3">
    <location>
        <begin position="267"/>
        <end position="282"/>
    </location>
</feature>
<feature type="compositionally biased region" description="Polar residues" evidence="3">
    <location>
        <begin position="724"/>
        <end position="733"/>
    </location>
</feature>
<feature type="region of interest" description="Disordered" evidence="3">
    <location>
        <begin position="52"/>
        <end position="72"/>
    </location>
</feature>
<dbReference type="PANTHER" id="PTHR14490">
    <property type="entry name" value="ZINC FINGER, ZZ TYPE"/>
    <property type="match status" value="1"/>
</dbReference>
<dbReference type="GO" id="GO:0030686">
    <property type="term" value="C:90S preribosome"/>
    <property type="evidence" value="ECO:0007669"/>
    <property type="project" value="TreeGrafter"/>
</dbReference>
<feature type="compositionally biased region" description="Acidic residues" evidence="3">
    <location>
        <begin position="394"/>
        <end position="416"/>
    </location>
</feature>
<keyword evidence="6" id="KW-1185">Reference proteome</keyword>
<feature type="compositionally biased region" description="Acidic residues" evidence="3">
    <location>
        <begin position="450"/>
        <end position="469"/>
    </location>
</feature>
<feature type="compositionally biased region" description="Basic residues" evidence="3">
    <location>
        <begin position="594"/>
        <end position="603"/>
    </location>
</feature>
<name>A0A7M5WS91_9CNID</name>
<feature type="region of interest" description="Disordered" evidence="3">
    <location>
        <begin position="255"/>
        <end position="289"/>
    </location>
</feature>
<evidence type="ECO:0000256" key="3">
    <source>
        <dbReference type="SAM" id="MobiDB-lite"/>
    </source>
</evidence>
<feature type="compositionally biased region" description="Basic and acidic residues" evidence="3">
    <location>
        <begin position="172"/>
        <end position="181"/>
    </location>
</feature>
<feature type="region of interest" description="Disordered" evidence="3">
    <location>
        <begin position="393"/>
        <end position="469"/>
    </location>
</feature>
<feature type="region of interest" description="Disordered" evidence="3">
    <location>
        <begin position="585"/>
        <end position="735"/>
    </location>
</feature>
<dbReference type="GO" id="GO:0005730">
    <property type="term" value="C:nucleolus"/>
    <property type="evidence" value="ECO:0007669"/>
    <property type="project" value="TreeGrafter"/>
</dbReference>
<dbReference type="GeneID" id="136812767"/>
<evidence type="ECO:0000256" key="1">
    <source>
        <dbReference type="ARBA" id="ARBA00007473"/>
    </source>
</evidence>
<proteinExistence type="inferred from homology"/>
<dbReference type="GO" id="GO:0000447">
    <property type="term" value="P:endonucleolytic cleavage in ITS1 to separate SSU-rRNA from 5.8S rRNA and LSU-rRNA from tricistronic rRNA transcript (SSU-rRNA, 5.8S rRNA, LSU-rRNA)"/>
    <property type="evidence" value="ECO:0007669"/>
    <property type="project" value="TreeGrafter"/>
</dbReference>
<feature type="compositionally biased region" description="Basic and acidic residues" evidence="3">
    <location>
        <begin position="113"/>
        <end position="136"/>
    </location>
</feature>
<feature type="compositionally biased region" description="Polar residues" evidence="3">
    <location>
        <begin position="700"/>
        <end position="710"/>
    </location>
</feature>
<dbReference type="RefSeq" id="XP_066925391.1">
    <property type="nucleotide sequence ID" value="XM_067069290.1"/>
</dbReference>
<feature type="compositionally biased region" description="Acidic residues" evidence="3">
    <location>
        <begin position="182"/>
        <end position="192"/>
    </location>
</feature>
<comment type="similarity">
    <text evidence="1">Belongs to the KRI1 family.</text>
</comment>
<organism evidence="5 6">
    <name type="scientific">Clytia hemisphaerica</name>
    <dbReference type="NCBI Taxonomy" id="252671"/>
    <lineage>
        <taxon>Eukaryota</taxon>
        <taxon>Metazoa</taxon>
        <taxon>Cnidaria</taxon>
        <taxon>Hydrozoa</taxon>
        <taxon>Hydroidolina</taxon>
        <taxon>Leptothecata</taxon>
        <taxon>Obeliida</taxon>
        <taxon>Clytiidae</taxon>
        <taxon>Clytia</taxon>
    </lineage>
</organism>
<dbReference type="AlphaFoldDB" id="A0A7M5WS91"/>
<evidence type="ECO:0000313" key="5">
    <source>
        <dbReference type="EnsemblMetazoa" id="CLYHEMP009295.1"/>
    </source>
</evidence>
<protein>
    <recommendedName>
        <fullName evidence="2">Protein KRI1 homolog</fullName>
    </recommendedName>
</protein>
<feature type="compositionally biased region" description="Polar residues" evidence="3">
    <location>
        <begin position="160"/>
        <end position="169"/>
    </location>
</feature>
<feature type="region of interest" description="Disordered" evidence="3">
    <location>
        <begin position="310"/>
        <end position="338"/>
    </location>
</feature>
<dbReference type="PANTHER" id="PTHR14490:SF5">
    <property type="entry name" value="PROTEIN KRI1 HOMOLOG"/>
    <property type="match status" value="1"/>
</dbReference>
<dbReference type="InterPro" id="IPR024626">
    <property type="entry name" value="Kri1-like_C"/>
</dbReference>
<feature type="domain" description="Kri1-like C-terminal" evidence="4">
    <location>
        <begin position="520"/>
        <end position="606"/>
    </location>
</feature>
<reference evidence="5" key="1">
    <citation type="submission" date="2021-01" db="UniProtKB">
        <authorList>
            <consortium name="EnsemblMetazoa"/>
        </authorList>
    </citation>
    <scope>IDENTIFICATION</scope>
</reference>
<dbReference type="InterPro" id="IPR018034">
    <property type="entry name" value="Kri1"/>
</dbReference>
<dbReference type="Proteomes" id="UP000594262">
    <property type="component" value="Unplaced"/>
</dbReference>
<dbReference type="OrthoDB" id="10252032at2759"/>
<feature type="compositionally biased region" description="Low complexity" evidence="3">
    <location>
        <begin position="672"/>
        <end position="681"/>
    </location>
</feature>
<feature type="compositionally biased region" description="Basic residues" evidence="3">
    <location>
        <begin position="642"/>
        <end position="652"/>
    </location>
</feature>
<dbReference type="Pfam" id="PF05178">
    <property type="entry name" value="Kri1"/>
    <property type="match status" value="1"/>
</dbReference>
<dbReference type="EnsemblMetazoa" id="CLYHEMT009295.1">
    <property type="protein sequence ID" value="CLYHEMP009295.1"/>
    <property type="gene ID" value="CLYHEMG009295"/>
</dbReference>
<evidence type="ECO:0000256" key="2">
    <source>
        <dbReference type="ARBA" id="ARBA00017294"/>
    </source>
</evidence>
<feature type="region of interest" description="Disordered" evidence="3">
    <location>
        <begin position="98"/>
        <end position="210"/>
    </location>
</feature>